<evidence type="ECO:0000256" key="1">
    <source>
        <dbReference type="SAM" id="Phobius"/>
    </source>
</evidence>
<dbReference type="Proteomes" id="UP000014417">
    <property type="component" value="Unassembled WGS sequence"/>
</dbReference>
<dbReference type="EMBL" id="AGZR01000005">
    <property type="protein sequence ID" value="EPD33080.1"/>
    <property type="molecule type" value="Genomic_DNA"/>
</dbReference>
<keyword evidence="1" id="KW-0812">Transmembrane</keyword>
<comment type="caution">
    <text evidence="3">The sequence shown here is derived from an EMBL/GenBank/DDBJ whole genome shotgun (WGS) entry which is preliminary data.</text>
</comment>
<keyword evidence="1" id="KW-1133">Transmembrane helix</keyword>
<proteinExistence type="predicted"/>
<evidence type="ECO:0000313" key="4">
    <source>
        <dbReference type="Proteomes" id="UP000014417"/>
    </source>
</evidence>
<feature type="domain" description="Prepilin type IV endopeptidase peptidase" evidence="2">
    <location>
        <begin position="77"/>
        <end position="185"/>
    </location>
</feature>
<dbReference type="InterPro" id="IPR000045">
    <property type="entry name" value="Prepilin_IV_endopep_pep"/>
</dbReference>
<feature type="transmembrane region" description="Helical" evidence="1">
    <location>
        <begin position="121"/>
        <end position="140"/>
    </location>
</feature>
<feature type="transmembrane region" description="Helical" evidence="1">
    <location>
        <begin position="170"/>
        <end position="189"/>
    </location>
</feature>
<dbReference type="AlphaFoldDB" id="S2W441"/>
<feature type="transmembrane region" description="Helical" evidence="1">
    <location>
        <begin position="47"/>
        <end position="68"/>
    </location>
</feature>
<feature type="transmembrane region" description="Helical" evidence="1">
    <location>
        <begin position="98"/>
        <end position="115"/>
    </location>
</feature>
<gene>
    <name evidence="3" type="ORF">HMPREF9306_00609</name>
</gene>
<evidence type="ECO:0000313" key="3">
    <source>
        <dbReference type="EMBL" id="EPD33080.1"/>
    </source>
</evidence>
<dbReference type="HOGENOM" id="CLU_1223854_0_0_11"/>
<dbReference type="STRING" id="883161.HMPREF9306_00609"/>
<sequence>MPPSSVMLVSMIALASALTVLTLVLLRGLPEPDDPDASFKISYRDLVDVKFVVFCMCASVLLGFVTFLRPEPIWVVYGSSVLVLVACDARTTWLPNSIMHLCWGLTALALIYQAFSMGPASTVGPLLGAACLGLFFFIAWRLSGSLGFGDVRLSLLVGATAGTLGLDGCIFSLLFGTIAAAVWGLVTAARRKRKPSPLGKAFPYGPGLWLGPYLGFLAGLLASA</sequence>
<dbReference type="Pfam" id="PF01478">
    <property type="entry name" value="Peptidase_A24"/>
    <property type="match status" value="1"/>
</dbReference>
<keyword evidence="1" id="KW-0472">Membrane</keyword>
<protein>
    <recommendedName>
        <fullName evidence="2">Prepilin type IV endopeptidase peptidase domain-containing protein</fullName>
    </recommendedName>
</protein>
<name>S2W441_9ACTN</name>
<dbReference type="GO" id="GO:0004190">
    <property type="term" value="F:aspartic-type endopeptidase activity"/>
    <property type="evidence" value="ECO:0007669"/>
    <property type="project" value="InterPro"/>
</dbReference>
<feature type="transmembrane region" description="Helical" evidence="1">
    <location>
        <begin position="6"/>
        <end position="26"/>
    </location>
</feature>
<feature type="transmembrane region" description="Helical" evidence="1">
    <location>
        <begin position="201"/>
        <end position="222"/>
    </location>
</feature>
<reference evidence="3 4" key="1">
    <citation type="submission" date="2013-04" db="EMBL/GenBank/DDBJ databases">
        <title>The Genome Sequence of Propionimicrobium lymphophilum ACS-093-V-SCH5.</title>
        <authorList>
            <consortium name="The Broad Institute Genomics Platform"/>
            <person name="Earl A."/>
            <person name="Ward D."/>
            <person name="Feldgarden M."/>
            <person name="Gevers D."/>
            <person name="Saerens B."/>
            <person name="Vaneechoutte M."/>
            <person name="Walker B."/>
            <person name="Young S."/>
            <person name="Zeng Q."/>
            <person name="Gargeya S."/>
            <person name="Fitzgerald M."/>
            <person name="Haas B."/>
            <person name="Abouelleil A."/>
            <person name="Allen A.W."/>
            <person name="Alvarado L."/>
            <person name="Arachchi H.M."/>
            <person name="Berlin A.M."/>
            <person name="Chapman S.B."/>
            <person name="Gainer-Dewar J."/>
            <person name="Goldberg J."/>
            <person name="Griggs A."/>
            <person name="Gujja S."/>
            <person name="Hansen M."/>
            <person name="Howarth C."/>
            <person name="Imamovic A."/>
            <person name="Ireland A."/>
            <person name="Larimer J."/>
            <person name="McCowan C."/>
            <person name="Murphy C."/>
            <person name="Pearson M."/>
            <person name="Poon T.W."/>
            <person name="Priest M."/>
            <person name="Roberts A."/>
            <person name="Saif S."/>
            <person name="Shea T."/>
            <person name="Sisk P."/>
            <person name="Sykes S."/>
            <person name="Wortman J."/>
            <person name="Nusbaum C."/>
            <person name="Birren B."/>
        </authorList>
    </citation>
    <scope>NUCLEOTIDE SEQUENCE [LARGE SCALE GENOMIC DNA]</scope>
    <source>
        <strain evidence="3 4">ACS-093-V-SCH5</strain>
    </source>
</reference>
<accession>S2W441</accession>
<organism evidence="3 4">
    <name type="scientific">Propionimicrobium lymphophilum ACS-093-V-SCH5</name>
    <dbReference type="NCBI Taxonomy" id="883161"/>
    <lineage>
        <taxon>Bacteria</taxon>
        <taxon>Bacillati</taxon>
        <taxon>Actinomycetota</taxon>
        <taxon>Actinomycetes</taxon>
        <taxon>Propionibacteriales</taxon>
        <taxon>Propionibacteriaceae</taxon>
        <taxon>Propionimicrobium</taxon>
    </lineage>
</organism>
<dbReference type="GO" id="GO:0016020">
    <property type="term" value="C:membrane"/>
    <property type="evidence" value="ECO:0007669"/>
    <property type="project" value="InterPro"/>
</dbReference>
<evidence type="ECO:0000259" key="2">
    <source>
        <dbReference type="Pfam" id="PF01478"/>
    </source>
</evidence>
<dbReference type="PATRIC" id="fig|883161.3.peg.611"/>
<keyword evidence="4" id="KW-1185">Reference proteome</keyword>